<evidence type="ECO:0008006" key="3">
    <source>
        <dbReference type="Google" id="ProtNLM"/>
    </source>
</evidence>
<proteinExistence type="predicted"/>
<name>A0ABQ2NYI0_9BACI</name>
<gene>
    <name evidence="1" type="ORF">GCM10011346_33470</name>
</gene>
<reference evidence="2" key="1">
    <citation type="journal article" date="2019" name="Int. J. Syst. Evol. Microbiol.">
        <title>The Global Catalogue of Microorganisms (GCM) 10K type strain sequencing project: providing services to taxonomists for standard genome sequencing and annotation.</title>
        <authorList>
            <consortium name="The Broad Institute Genomics Platform"/>
            <consortium name="The Broad Institute Genome Sequencing Center for Infectious Disease"/>
            <person name="Wu L."/>
            <person name="Ma J."/>
        </authorList>
    </citation>
    <scope>NUCLEOTIDE SEQUENCE [LARGE SCALE GENOMIC DNA]</scope>
    <source>
        <strain evidence="2">CGMCC 1.7693</strain>
    </source>
</reference>
<dbReference type="Proteomes" id="UP000641206">
    <property type="component" value="Unassembled WGS sequence"/>
</dbReference>
<dbReference type="EMBL" id="BMLW01000010">
    <property type="protein sequence ID" value="GGP13446.1"/>
    <property type="molecule type" value="Genomic_DNA"/>
</dbReference>
<evidence type="ECO:0000313" key="2">
    <source>
        <dbReference type="Proteomes" id="UP000641206"/>
    </source>
</evidence>
<evidence type="ECO:0000313" key="1">
    <source>
        <dbReference type="EMBL" id="GGP13446.1"/>
    </source>
</evidence>
<comment type="caution">
    <text evidence="1">The sequence shown here is derived from an EMBL/GenBank/DDBJ whole genome shotgun (WGS) entry which is preliminary data.</text>
</comment>
<accession>A0ABQ2NYI0</accession>
<dbReference type="RefSeq" id="WP_188735484.1">
    <property type="nucleotide sequence ID" value="NZ_BMLW01000010.1"/>
</dbReference>
<organism evidence="1 2">
    <name type="scientific">Oceanobacillus neutriphilus</name>
    <dbReference type="NCBI Taxonomy" id="531815"/>
    <lineage>
        <taxon>Bacteria</taxon>
        <taxon>Bacillati</taxon>
        <taxon>Bacillota</taxon>
        <taxon>Bacilli</taxon>
        <taxon>Bacillales</taxon>
        <taxon>Bacillaceae</taxon>
        <taxon>Oceanobacillus</taxon>
    </lineage>
</organism>
<protein>
    <recommendedName>
        <fullName evidence="3">Ead/Ea22-like family protein</fullName>
    </recommendedName>
</protein>
<keyword evidence="2" id="KW-1185">Reference proteome</keyword>
<sequence length="123" mass="14113">MLTKEELEAIKERCEKATEGPWHTAVSSRFPHEDCIMFENKEVAEAYEYYDAEFIANARQDIPKLIAEIEALCPIGDLDIVSSLRSENDYLSHIVDVRDAEIDLLQSEISALRQTIRQREARG</sequence>